<protein>
    <submittedName>
        <fullName evidence="1">Uncharacterized protein</fullName>
    </submittedName>
</protein>
<accession>C6V624</accession>
<dbReference type="STRING" id="434131.NRI_0876"/>
<sequence>MSKVIERCLETFVICVDERGSCECVNRVNLAGVLAFL</sequence>
<dbReference type="EMBL" id="CP001431">
    <property type="protein sequence ID" value="ACT69825.1"/>
    <property type="molecule type" value="Genomic_DNA"/>
</dbReference>
<dbReference type="Proteomes" id="UP000001627">
    <property type="component" value="Chromosome"/>
</dbReference>
<evidence type="ECO:0000313" key="1">
    <source>
        <dbReference type="EMBL" id="ACT69825.1"/>
    </source>
</evidence>
<dbReference type="HOGENOM" id="CLU_3346354_0_0_5"/>
<gene>
    <name evidence="1" type="ordered locus">NRI_0876</name>
</gene>
<reference evidence="1 2" key="1">
    <citation type="journal article" date="2009" name="Nucleic Acids Res.">
        <title>Analysis of complete genome sequence of Neorickettsia risticii: causative agent of Potomac horse fever.</title>
        <authorList>
            <person name="Lin M."/>
            <person name="Zhang C."/>
            <person name="Gibson K."/>
            <person name="Rikihisa Y."/>
        </authorList>
    </citation>
    <scope>NUCLEOTIDE SEQUENCE [LARGE SCALE GENOMIC DNA]</scope>
    <source>
        <strain evidence="1 2">Illinois</strain>
    </source>
</reference>
<name>C6V624_NEORI</name>
<dbReference type="AlphaFoldDB" id="C6V624"/>
<evidence type="ECO:0000313" key="2">
    <source>
        <dbReference type="Proteomes" id="UP000001627"/>
    </source>
</evidence>
<keyword evidence="2" id="KW-1185">Reference proteome</keyword>
<proteinExistence type="predicted"/>
<dbReference type="KEGG" id="nri:NRI_0876"/>
<organism evidence="1 2">
    <name type="scientific">Neorickettsia risticii (strain Illinois)</name>
    <dbReference type="NCBI Taxonomy" id="434131"/>
    <lineage>
        <taxon>Bacteria</taxon>
        <taxon>Pseudomonadati</taxon>
        <taxon>Pseudomonadota</taxon>
        <taxon>Alphaproteobacteria</taxon>
        <taxon>Rickettsiales</taxon>
        <taxon>Anaplasmataceae</taxon>
        <taxon>Neorickettsia</taxon>
    </lineage>
</organism>